<accession>A0A9W9F3W9</accession>
<dbReference type="EMBL" id="JAPQKH010000006">
    <property type="protein sequence ID" value="KAJ5093011.1"/>
    <property type="molecule type" value="Genomic_DNA"/>
</dbReference>
<gene>
    <name evidence="1" type="ORF">N7456_008872</name>
</gene>
<name>A0A9W9F3W9_9EURO</name>
<comment type="caution">
    <text evidence="1">The sequence shown here is derived from an EMBL/GenBank/DDBJ whole genome shotgun (WGS) entry which is preliminary data.</text>
</comment>
<proteinExistence type="predicted"/>
<dbReference type="OrthoDB" id="428577at2759"/>
<evidence type="ECO:0000313" key="1">
    <source>
        <dbReference type="EMBL" id="KAJ5093011.1"/>
    </source>
</evidence>
<reference evidence="1" key="2">
    <citation type="journal article" date="2023" name="IMA Fungus">
        <title>Comparative genomic study of the Penicillium genus elucidates a diverse pangenome and 15 lateral gene transfer events.</title>
        <authorList>
            <person name="Petersen C."/>
            <person name="Sorensen T."/>
            <person name="Nielsen M.R."/>
            <person name="Sondergaard T.E."/>
            <person name="Sorensen J.L."/>
            <person name="Fitzpatrick D.A."/>
            <person name="Frisvad J.C."/>
            <person name="Nielsen K.L."/>
        </authorList>
    </citation>
    <scope>NUCLEOTIDE SEQUENCE</scope>
    <source>
        <strain evidence="1">IBT 30069</strain>
    </source>
</reference>
<reference evidence="1" key="1">
    <citation type="submission" date="2022-11" db="EMBL/GenBank/DDBJ databases">
        <authorList>
            <person name="Petersen C."/>
        </authorList>
    </citation>
    <scope>NUCLEOTIDE SEQUENCE</scope>
    <source>
        <strain evidence="1">IBT 30069</strain>
    </source>
</reference>
<keyword evidence="2" id="KW-1185">Reference proteome</keyword>
<dbReference type="Proteomes" id="UP001149165">
    <property type="component" value="Unassembled WGS sequence"/>
</dbReference>
<dbReference type="AlphaFoldDB" id="A0A9W9F3W9"/>
<organism evidence="1 2">
    <name type="scientific">Penicillium angulare</name>
    <dbReference type="NCBI Taxonomy" id="116970"/>
    <lineage>
        <taxon>Eukaryota</taxon>
        <taxon>Fungi</taxon>
        <taxon>Dikarya</taxon>
        <taxon>Ascomycota</taxon>
        <taxon>Pezizomycotina</taxon>
        <taxon>Eurotiomycetes</taxon>
        <taxon>Eurotiomycetidae</taxon>
        <taxon>Eurotiales</taxon>
        <taxon>Aspergillaceae</taxon>
        <taxon>Penicillium</taxon>
    </lineage>
</organism>
<protein>
    <submittedName>
        <fullName evidence="1">Uncharacterized protein</fullName>
    </submittedName>
</protein>
<sequence length="820" mass="91545">MKPTRSDLDRIKKDNDNPHICAICSRPTPTWVEFYNCVVNHCEIPSNETDNSENINPSVPELAPVPSISEELKVDSAQNFKSSFGSTHLWKMSPSAVARTNAEPNLQEWETMGDTHDTLLEVANEDSPSSPCLSKTHIFDQTENSSNQPQLQREEAENINSAEAFELDPVLDADAYYAKLESFEVKTADICDLSNGPTIMTITSLKEAMSARDQTRHAFEYLRSEGFCGDTISIVTEDVHIPDVAHCIRLSLDDIFWTSEQFLPSPAAAPLRERCFQADLGSTSTELILLSMYRLLTAIVKIGLLSFSGSHVCRFDQNLWGKEMDEIHVGAGLSFRPRELACLKGFIGGPVWVLGDSGNRLQQKPLRLSMMVEDIQELWGPAWLVGRSPEEGKAIRTERGYIVPLQPEKKGKGKAEEYSLPIDVECHWSNKLETPLQTEELALLSSTSRILIGTDKDASVGLVFNPRCQSSVQRRQKHVANNCTIPGACEAFFSFEDREFQIGFQSQHGPVANMTWLHKRHPMKSMKETIISGFTSNTIDDRKFLGILKLRIGLEISACTGNAQRITLWDALRLSRTDMGLPPNLKCKHAVGDLVCIKSCWTQLAKPGFLKSKSSINDQMTEDEARQMLVDSILSLRYTGINQKGNLEAYWPFVEVPTNHHILSTKFNRWFDIIHDTTRAATFAVFSQRCLEFRGGGTDGICSKLAQNIDLQSRQTCFCSQVLPRAEPPSKFRFLRSPMSSSSVPLLSPLQGVQLGGMFRVWKMSLVLERIWKGEEEAVVASASNGPLSLMSPRGIPDFEEVINSEFGLSQTVPVVICSN</sequence>
<evidence type="ECO:0000313" key="2">
    <source>
        <dbReference type="Proteomes" id="UP001149165"/>
    </source>
</evidence>